<evidence type="ECO:0000256" key="1">
    <source>
        <dbReference type="SAM" id="Phobius"/>
    </source>
</evidence>
<feature type="transmembrane region" description="Helical" evidence="1">
    <location>
        <begin position="185"/>
        <end position="203"/>
    </location>
</feature>
<keyword evidence="1" id="KW-1133">Transmembrane helix</keyword>
<dbReference type="KEGG" id="tps:THAPSDRAFT_2378"/>
<sequence>MQFTTLRLRTLTVLCILQLLNPPISNSFVIASTPTASHRRQWGPLRSTPSPAADDEQLLDVGTTTEAEDDDEANAFERVVRTVSKNKQYKFGDLTKKTVSATTKSVEGAVRTVTKNEGYKFGDLSKTVLSTSTGTFEGVVKSVTGNDDYKFGTLSLMREANIHEFVELLNFFWEKNMTYEERKEAFTVMVYLGAIIILAYNFISNLMSGMVFAAAWMKMTVATGQSPLAPGMWATFLQTRATLDLLFGGPFVPARAIVTIPWFFFYRRVVVGIAYISPLREKFPVLNRYFSLIFTWILANLTVVGGVTFGLVRLGSLWSGVPVFPVAVP</sequence>
<dbReference type="HOGENOM" id="CLU_845925_0_0_1"/>
<dbReference type="PaxDb" id="35128-Thaps2378"/>
<protein>
    <submittedName>
        <fullName evidence="3">Uncharacterized protein</fullName>
    </submittedName>
</protein>
<feature type="signal peptide" evidence="2">
    <location>
        <begin position="1"/>
        <end position="27"/>
    </location>
</feature>
<dbReference type="InParanoid" id="B8BU68"/>
<feature type="chain" id="PRO_5002868649" evidence="2">
    <location>
        <begin position="28"/>
        <end position="329"/>
    </location>
</feature>
<reference evidence="3 4" key="2">
    <citation type="journal article" date="2008" name="Nature">
        <title>The Phaeodactylum genome reveals the evolutionary history of diatom genomes.</title>
        <authorList>
            <person name="Bowler C."/>
            <person name="Allen A.E."/>
            <person name="Badger J.H."/>
            <person name="Grimwood J."/>
            <person name="Jabbari K."/>
            <person name="Kuo A."/>
            <person name="Maheswari U."/>
            <person name="Martens C."/>
            <person name="Maumus F."/>
            <person name="Otillar R.P."/>
            <person name="Rayko E."/>
            <person name="Salamov A."/>
            <person name="Vandepoele K."/>
            <person name="Beszteri B."/>
            <person name="Gruber A."/>
            <person name="Heijde M."/>
            <person name="Katinka M."/>
            <person name="Mock T."/>
            <person name="Valentin K."/>
            <person name="Verret F."/>
            <person name="Berges J.A."/>
            <person name="Brownlee C."/>
            <person name="Cadoret J.P."/>
            <person name="Chiovitti A."/>
            <person name="Choi C.J."/>
            <person name="Coesel S."/>
            <person name="De Martino A."/>
            <person name="Detter J.C."/>
            <person name="Durkin C."/>
            <person name="Falciatore A."/>
            <person name="Fournet J."/>
            <person name="Haruta M."/>
            <person name="Huysman M.J."/>
            <person name="Jenkins B.D."/>
            <person name="Jiroutova K."/>
            <person name="Jorgensen R.E."/>
            <person name="Joubert Y."/>
            <person name="Kaplan A."/>
            <person name="Kroger N."/>
            <person name="Kroth P.G."/>
            <person name="La Roche J."/>
            <person name="Lindquist E."/>
            <person name="Lommer M."/>
            <person name="Martin-Jezequel V."/>
            <person name="Lopez P.J."/>
            <person name="Lucas S."/>
            <person name="Mangogna M."/>
            <person name="McGinnis K."/>
            <person name="Medlin L.K."/>
            <person name="Montsant A."/>
            <person name="Oudot-Le Secq M.P."/>
            <person name="Napoli C."/>
            <person name="Obornik M."/>
            <person name="Parker M.S."/>
            <person name="Petit J.L."/>
            <person name="Porcel B.M."/>
            <person name="Poulsen N."/>
            <person name="Robison M."/>
            <person name="Rychlewski L."/>
            <person name="Rynearson T.A."/>
            <person name="Schmutz J."/>
            <person name="Shapiro H."/>
            <person name="Siaut M."/>
            <person name="Stanley M."/>
            <person name="Sussman M.R."/>
            <person name="Taylor A.R."/>
            <person name="Vardi A."/>
            <person name="von Dassow P."/>
            <person name="Vyverman W."/>
            <person name="Willis A."/>
            <person name="Wyrwicz L.S."/>
            <person name="Rokhsar D.S."/>
            <person name="Weissenbach J."/>
            <person name="Armbrust E.V."/>
            <person name="Green B.R."/>
            <person name="Van de Peer Y."/>
            <person name="Grigoriev I.V."/>
        </authorList>
    </citation>
    <scope>NUCLEOTIDE SEQUENCE [LARGE SCALE GENOMIC DNA]</scope>
    <source>
        <strain evidence="3 4">CCMP1335</strain>
    </source>
</reference>
<keyword evidence="4" id="KW-1185">Reference proteome</keyword>
<evidence type="ECO:0000313" key="4">
    <source>
        <dbReference type="Proteomes" id="UP000001449"/>
    </source>
</evidence>
<evidence type="ECO:0000256" key="2">
    <source>
        <dbReference type="SAM" id="SignalP"/>
    </source>
</evidence>
<name>B8BU68_THAPS</name>
<dbReference type="OMA" id="NIHEFVE"/>
<dbReference type="Proteomes" id="UP000001449">
    <property type="component" value="Chromosome 2"/>
</dbReference>
<dbReference type="EMBL" id="CM000639">
    <property type="protein sequence ID" value="EED95231.1"/>
    <property type="molecule type" value="Genomic_DNA"/>
</dbReference>
<keyword evidence="1" id="KW-0472">Membrane</keyword>
<organism evidence="3 4">
    <name type="scientific">Thalassiosira pseudonana</name>
    <name type="common">Marine diatom</name>
    <name type="synonym">Cyclotella nana</name>
    <dbReference type="NCBI Taxonomy" id="35128"/>
    <lineage>
        <taxon>Eukaryota</taxon>
        <taxon>Sar</taxon>
        <taxon>Stramenopiles</taxon>
        <taxon>Ochrophyta</taxon>
        <taxon>Bacillariophyta</taxon>
        <taxon>Coscinodiscophyceae</taxon>
        <taxon>Thalassiosirophycidae</taxon>
        <taxon>Thalassiosirales</taxon>
        <taxon>Thalassiosiraceae</taxon>
        <taxon>Thalassiosira</taxon>
    </lineage>
</organism>
<proteinExistence type="predicted"/>
<dbReference type="GeneID" id="7446530"/>
<feature type="transmembrane region" description="Helical" evidence="1">
    <location>
        <begin position="289"/>
        <end position="312"/>
    </location>
</feature>
<keyword evidence="2" id="KW-0732">Signal</keyword>
<dbReference type="eggNOG" id="ENOG502T0PA">
    <property type="taxonomic scope" value="Eukaryota"/>
</dbReference>
<reference evidence="3 4" key="1">
    <citation type="journal article" date="2004" name="Science">
        <title>The genome of the diatom Thalassiosira pseudonana: ecology, evolution, and metabolism.</title>
        <authorList>
            <person name="Armbrust E.V."/>
            <person name="Berges J.A."/>
            <person name="Bowler C."/>
            <person name="Green B.R."/>
            <person name="Martinez D."/>
            <person name="Putnam N.H."/>
            <person name="Zhou S."/>
            <person name="Allen A.E."/>
            <person name="Apt K.E."/>
            <person name="Bechner M."/>
            <person name="Brzezinski M.A."/>
            <person name="Chaal B.K."/>
            <person name="Chiovitti A."/>
            <person name="Davis A.K."/>
            <person name="Demarest M.S."/>
            <person name="Detter J.C."/>
            <person name="Glavina T."/>
            <person name="Goodstein D."/>
            <person name="Hadi M.Z."/>
            <person name="Hellsten U."/>
            <person name="Hildebrand M."/>
            <person name="Jenkins B.D."/>
            <person name="Jurka J."/>
            <person name="Kapitonov V.V."/>
            <person name="Kroger N."/>
            <person name="Lau W.W."/>
            <person name="Lane T.W."/>
            <person name="Larimer F.W."/>
            <person name="Lippmeier J.C."/>
            <person name="Lucas S."/>
            <person name="Medina M."/>
            <person name="Montsant A."/>
            <person name="Obornik M."/>
            <person name="Parker M.S."/>
            <person name="Palenik B."/>
            <person name="Pazour G.J."/>
            <person name="Richardson P.M."/>
            <person name="Rynearson T.A."/>
            <person name="Saito M.A."/>
            <person name="Schwartz D.C."/>
            <person name="Thamatrakoln K."/>
            <person name="Valentin K."/>
            <person name="Vardi A."/>
            <person name="Wilkerson F.P."/>
            <person name="Rokhsar D.S."/>
        </authorList>
    </citation>
    <scope>NUCLEOTIDE SEQUENCE [LARGE SCALE GENOMIC DNA]</scope>
    <source>
        <strain evidence="3 4">CCMP1335</strain>
    </source>
</reference>
<keyword evidence="1" id="KW-0812">Transmembrane</keyword>
<gene>
    <name evidence="3" type="ORF">THAPSDRAFT_2378</name>
</gene>
<accession>B8BU68</accession>
<evidence type="ECO:0000313" key="3">
    <source>
        <dbReference type="EMBL" id="EED95231.1"/>
    </source>
</evidence>
<dbReference type="AlphaFoldDB" id="B8BU68"/>
<dbReference type="RefSeq" id="XP_002287788.1">
    <property type="nucleotide sequence ID" value="XM_002287752.1"/>
</dbReference>